<organism evidence="2">
    <name type="scientific">Fagus sylvatica</name>
    <name type="common">Beechnut</name>
    <dbReference type="NCBI Taxonomy" id="28930"/>
    <lineage>
        <taxon>Eukaryota</taxon>
        <taxon>Viridiplantae</taxon>
        <taxon>Streptophyta</taxon>
        <taxon>Embryophyta</taxon>
        <taxon>Tracheophyta</taxon>
        <taxon>Spermatophyta</taxon>
        <taxon>Magnoliopsida</taxon>
        <taxon>eudicotyledons</taxon>
        <taxon>Gunneridae</taxon>
        <taxon>Pentapetalae</taxon>
        <taxon>rosids</taxon>
        <taxon>fabids</taxon>
        <taxon>Fagales</taxon>
        <taxon>Fagaceae</taxon>
        <taxon>Fagus</taxon>
    </lineage>
</organism>
<evidence type="ECO:0000259" key="1">
    <source>
        <dbReference type="Pfam" id="PF13456"/>
    </source>
</evidence>
<evidence type="ECO:0000313" key="2">
    <source>
        <dbReference type="EMBL" id="SPC94438.1"/>
    </source>
</evidence>
<dbReference type="CDD" id="cd06222">
    <property type="entry name" value="RNase_H_like"/>
    <property type="match status" value="1"/>
</dbReference>
<dbReference type="EMBL" id="OIVN01001480">
    <property type="protein sequence ID" value="SPC94438.1"/>
    <property type="molecule type" value="Genomic_DNA"/>
</dbReference>
<dbReference type="InterPro" id="IPR002156">
    <property type="entry name" value="RNaseH_domain"/>
</dbReference>
<proteinExistence type="predicted"/>
<dbReference type="InterPro" id="IPR044730">
    <property type="entry name" value="RNase_H-like_dom_plant"/>
</dbReference>
<dbReference type="InterPro" id="IPR036397">
    <property type="entry name" value="RNaseH_sf"/>
</dbReference>
<sequence>MSTFEVPTAICNKLDAYARRFWWNPKNSNGKYLAWRSWDHLCLPKGAGGLDFRKSKDFNTILIAKLAWMAASKRDSLCMAMLRKKRPNTVEASSTRLVKLNVDAVVANSRFTLAVVARNEYGKILNAWTKEHMEGNALFAESSAFVWALQLAKNNGMKKIIVEGDAKLVVDALLSNSNDVRSLRWDIAALINDALCLTGSFSSCKFG</sequence>
<dbReference type="Gene3D" id="3.30.420.10">
    <property type="entry name" value="Ribonuclease H-like superfamily/Ribonuclease H"/>
    <property type="match status" value="1"/>
</dbReference>
<gene>
    <name evidence="2" type="ORF">FSB_LOCUS22320</name>
</gene>
<protein>
    <recommendedName>
        <fullName evidence="1">RNase H type-1 domain-containing protein</fullName>
    </recommendedName>
</protein>
<accession>A0A2N9G4G3</accession>
<feature type="domain" description="RNase H type-1" evidence="1">
    <location>
        <begin position="101"/>
        <end position="206"/>
    </location>
</feature>
<dbReference type="PANTHER" id="PTHR47723:SF19">
    <property type="entry name" value="POLYNUCLEOTIDYL TRANSFERASE, RIBONUCLEASE H-LIKE SUPERFAMILY PROTEIN"/>
    <property type="match status" value="1"/>
</dbReference>
<dbReference type="InterPro" id="IPR053151">
    <property type="entry name" value="RNase_H-like"/>
</dbReference>
<dbReference type="Pfam" id="PF13456">
    <property type="entry name" value="RVT_3"/>
    <property type="match status" value="1"/>
</dbReference>
<name>A0A2N9G4G3_FAGSY</name>
<dbReference type="PANTHER" id="PTHR47723">
    <property type="entry name" value="OS05G0353850 PROTEIN"/>
    <property type="match status" value="1"/>
</dbReference>
<dbReference type="GO" id="GO:0003676">
    <property type="term" value="F:nucleic acid binding"/>
    <property type="evidence" value="ECO:0007669"/>
    <property type="project" value="InterPro"/>
</dbReference>
<dbReference type="AlphaFoldDB" id="A0A2N9G4G3"/>
<reference evidence="2" key="1">
    <citation type="submission" date="2018-02" db="EMBL/GenBank/DDBJ databases">
        <authorList>
            <person name="Cohen D.B."/>
            <person name="Kent A.D."/>
        </authorList>
    </citation>
    <scope>NUCLEOTIDE SEQUENCE</scope>
</reference>
<dbReference type="GO" id="GO:0004523">
    <property type="term" value="F:RNA-DNA hybrid ribonuclease activity"/>
    <property type="evidence" value="ECO:0007669"/>
    <property type="project" value="InterPro"/>
</dbReference>